<evidence type="ECO:0008006" key="3">
    <source>
        <dbReference type="Google" id="ProtNLM"/>
    </source>
</evidence>
<comment type="caution">
    <text evidence="1">The sequence shown here is derived from an EMBL/GenBank/DDBJ whole genome shotgun (WGS) entry which is preliminary data.</text>
</comment>
<gene>
    <name evidence="1" type="ORF">WKV53_20010</name>
</gene>
<protein>
    <recommendedName>
        <fullName evidence="3">Tail assembly chaperone</fullName>
    </recommendedName>
</protein>
<dbReference type="RefSeq" id="WP_341406566.1">
    <property type="nucleotide sequence ID" value="NZ_JBBUKT010000008.1"/>
</dbReference>
<reference evidence="1 2" key="1">
    <citation type="submission" date="2024-04" db="EMBL/GenBank/DDBJ databases">
        <title>Luteolibacter sp. isolated from soil.</title>
        <authorList>
            <person name="An J."/>
        </authorList>
    </citation>
    <scope>NUCLEOTIDE SEQUENCE [LARGE SCALE GENOMIC DNA]</scope>
    <source>
        <strain evidence="1 2">Y139</strain>
    </source>
</reference>
<keyword evidence="2" id="KW-1185">Reference proteome</keyword>
<proteinExistence type="predicted"/>
<dbReference type="EMBL" id="JBBUKT010000008">
    <property type="protein sequence ID" value="MEK7952809.1"/>
    <property type="molecule type" value="Genomic_DNA"/>
</dbReference>
<sequence>MNATALRRRKARADPQPLKMVEVTVPRATLEAAEEFARHFGLTPEMVMEGQFYMELESFGDDLLEALVRADQRPPIADPVTVQLSILAEAMELTAIAAKVLNRPLGWLVTLFVEGGTDLVWRQMKNAEEEGNLADDTDVQDQAKTIFSHSMCARAGKFPKTCEYDAWVQLGIDRPKKKGGSARA</sequence>
<dbReference type="Proteomes" id="UP001371305">
    <property type="component" value="Unassembled WGS sequence"/>
</dbReference>
<name>A0ABU9AYF8_9BACT</name>
<evidence type="ECO:0000313" key="2">
    <source>
        <dbReference type="Proteomes" id="UP001371305"/>
    </source>
</evidence>
<organism evidence="1 2">
    <name type="scientific">Luteolibacter soli</name>
    <dbReference type="NCBI Taxonomy" id="3135280"/>
    <lineage>
        <taxon>Bacteria</taxon>
        <taxon>Pseudomonadati</taxon>
        <taxon>Verrucomicrobiota</taxon>
        <taxon>Verrucomicrobiia</taxon>
        <taxon>Verrucomicrobiales</taxon>
        <taxon>Verrucomicrobiaceae</taxon>
        <taxon>Luteolibacter</taxon>
    </lineage>
</organism>
<evidence type="ECO:0000313" key="1">
    <source>
        <dbReference type="EMBL" id="MEK7952809.1"/>
    </source>
</evidence>
<accession>A0ABU9AYF8</accession>